<dbReference type="GO" id="GO:0060070">
    <property type="term" value="P:canonical Wnt signaling pathway"/>
    <property type="evidence" value="ECO:0007669"/>
    <property type="project" value="TreeGrafter"/>
</dbReference>
<dbReference type="AlphaFoldDB" id="A0A9P0BJL4"/>
<dbReference type="PRINTS" id="PR00489">
    <property type="entry name" value="FRIZZLED"/>
</dbReference>
<dbReference type="SMART" id="SM01330">
    <property type="entry name" value="Frizzled"/>
    <property type="match status" value="1"/>
</dbReference>
<comment type="similarity">
    <text evidence="2">Belongs to the G-protein coupled receptor Fz/Smo family.</text>
</comment>
<protein>
    <recommendedName>
        <fullName evidence="16">Frizzled-4</fullName>
    </recommendedName>
</protein>
<dbReference type="PANTHER" id="PTHR11309:SF99">
    <property type="entry name" value="FRIZZLED-4"/>
    <property type="match status" value="1"/>
</dbReference>
<dbReference type="Gene3D" id="1.10.2000.10">
    <property type="entry name" value="Frizzled cysteine-rich domain"/>
    <property type="match status" value="1"/>
</dbReference>
<feature type="disulfide bond" evidence="9">
    <location>
        <begin position="99"/>
        <end position="123"/>
    </location>
</feature>
<evidence type="ECO:0000259" key="13">
    <source>
        <dbReference type="PROSITE" id="PS50261"/>
    </source>
</evidence>
<feature type="transmembrane region" description="Helical" evidence="10">
    <location>
        <begin position="224"/>
        <end position="243"/>
    </location>
</feature>
<evidence type="ECO:0000256" key="7">
    <source>
        <dbReference type="ARBA" id="ARBA00023157"/>
    </source>
</evidence>
<evidence type="ECO:0000256" key="5">
    <source>
        <dbReference type="ARBA" id="ARBA00022989"/>
    </source>
</evidence>
<name>A0A9P0BJL4_BRAAE</name>
<evidence type="ECO:0000256" key="6">
    <source>
        <dbReference type="ARBA" id="ARBA00023136"/>
    </source>
</evidence>
<feature type="transmembrane region" description="Helical" evidence="10">
    <location>
        <begin position="418"/>
        <end position="440"/>
    </location>
</feature>
<feature type="transmembrane region" description="Helical" evidence="10">
    <location>
        <begin position="349"/>
        <end position="371"/>
    </location>
</feature>
<evidence type="ECO:0008006" key="16">
    <source>
        <dbReference type="Google" id="ProtNLM"/>
    </source>
</evidence>
<keyword evidence="5 10" id="KW-1133">Transmembrane helix</keyword>
<dbReference type="EMBL" id="OV121140">
    <property type="protein sequence ID" value="CAH0564634.1"/>
    <property type="molecule type" value="Genomic_DNA"/>
</dbReference>
<dbReference type="InterPro" id="IPR020067">
    <property type="entry name" value="Frizzled_dom"/>
</dbReference>
<evidence type="ECO:0000256" key="8">
    <source>
        <dbReference type="ARBA" id="ARBA00023170"/>
    </source>
</evidence>
<dbReference type="InterPro" id="IPR000539">
    <property type="entry name" value="Frizzled/Smoothened_7TM"/>
</dbReference>
<keyword evidence="4 10" id="KW-0812">Transmembrane</keyword>
<dbReference type="GO" id="GO:0004888">
    <property type="term" value="F:transmembrane signaling receptor activity"/>
    <property type="evidence" value="ECO:0007669"/>
    <property type="project" value="InterPro"/>
</dbReference>
<feature type="domain" description="FZ" evidence="12">
    <location>
        <begin position="18"/>
        <end position="136"/>
    </location>
</feature>
<evidence type="ECO:0000256" key="10">
    <source>
        <dbReference type="SAM" id="Phobius"/>
    </source>
</evidence>
<dbReference type="GO" id="GO:0005615">
    <property type="term" value="C:extracellular space"/>
    <property type="evidence" value="ECO:0007669"/>
    <property type="project" value="TreeGrafter"/>
</dbReference>
<evidence type="ECO:0000256" key="1">
    <source>
        <dbReference type="ARBA" id="ARBA00004141"/>
    </source>
</evidence>
<feature type="signal peptide" evidence="11">
    <location>
        <begin position="1"/>
        <end position="19"/>
    </location>
</feature>
<dbReference type="OrthoDB" id="5959102at2759"/>
<dbReference type="PROSITE" id="PS50261">
    <property type="entry name" value="G_PROTEIN_RECEP_F2_4"/>
    <property type="match status" value="1"/>
</dbReference>
<reference evidence="14" key="1">
    <citation type="submission" date="2021-12" db="EMBL/GenBank/DDBJ databases">
        <authorList>
            <person name="King R."/>
        </authorList>
    </citation>
    <scope>NUCLEOTIDE SEQUENCE</scope>
</reference>
<dbReference type="Pfam" id="PF01534">
    <property type="entry name" value="Frizzled"/>
    <property type="match status" value="1"/>
</dbReference>
<dbReference type="GO" id="GO:0035567">
    <property type="term" value="P:non-canonical Wnt signaling pathway"/>
    <property type="evidence" value="ECO:0007669"/>
    <property type="project" value="TreeGrafter"/>
</dbReference>
<feature type="transmembrane region" description="Helical" evidence="10">
    <location>
        <begin position="308"/>
        <end position="329"/>
    </location>
</feature>
<feature type="disulfide bond" evidence="9">
    <location>
        <begin position="68"/>
        <end position="106"/>
    </location>
</feature>
<evidence type="ECO:0000313" key="15">
    <source>
        <dbReference type="Proteomes" id="UP001154078"/>
    </source>
</evidence>
<feature type="transmembrane region" description="Helical" evidence="10">
    <location>
        <begin position="391"/>
        <end position="412"/>
    </location>
</feature>
<feature type="domain" description="G-protein coupled receptors family 2 profile 2" evidence="13">
    <location>
        <begin position="188"/>
        <end position="366"/>
    </location>
</feature>
<organism evidence="14 15">
    <name type="scientific">Brassicogethes aeneus</name>
    <name type="common">Rape pollen beetle</name>
    <name type="synonym">Meligethes aeneus</name>
    <dbReference type="NCBI Taxonomy" id="1431903"/>
    <lineage>
        <taxon>Eukaryota</taxon>
        <taxon>Metazoa</taxon>
        <taxon>Ecdysozoa</taxon>
        <taxon>Arthropoda</taxon>
        <taxon>Hexapoda</taxon>
        <taxon>Insecta</taxon>
        <taxon>Pterygota</taxon>
        <taxon>Neoptera</taxon>
        <taxon>Endopterygota</taxon>
        <taxon>Coleoptera</taxon>
        <taxon>Polyphaga</taxon>
        <taxon>Cucujiformia</taxon>
        <taxon>Nitidulidae</taxon>
        <taxon>Meligethinae</taxon>
        <taxon>Brassicogethes</taxon>
    </lineage>
</organism>
<evidence type="ECO:0000256" key="3">
    <source>
        <dbReference type="ARBA" id="ARBA00022473"/>
    </source>
</evidence>
<dbReference type="GO" id="GO:0016020">
    <property type="term" value="C:membrane"/>
    <property type="evidence" value="ECO:0007669"/>
    <property type="project" value="UniProtKB-SubCell"/>
</dbReference>
<dbReference type="PANTHER" id="PTHR11309">
    <property type="entry name" value="FRIZZLED"/>
    <property type="match status" value="1"/>
</dbReference>
<evidence type="ECO:0000256" key="9">
    <source>
        <dbReference type="PROSITE-ProRule" id="PRU00090"/>
    </source>
</evidence>
<keyword evidence="7 9" id="KW-1015">Disulfide bond</keyword>
<dbReference type="Proteomes" id="UP001154078">
    <property type="component" value="Chromosome 9"/>
</dbReference>
<evidence type="ECO:0000256" key="11">
    <source>
        <dbReference type="SAM" id="SignalP"/>
    </source>
</evidence>
<keyword evidence="8" id="KW-0675">Receptor</keyword>
<keyword evidence="15" id="KW-1185">Reference proteome</keyword>
<feature type="disulfide bond" evidence="9">
    <location>
        <begin position="31"/>
        <end position="77"/>
    </location>
</feature>
<dbReference type="Pfam" id="PF01392">
    <property type="entry name" value="Fz"/>
    <property type="match status" value="1"/>
</dbReference>
<evidence type="ECO:0000256" key="4">
    <source>
        <dbReference type="ARBA" id="ARBA00022692"/>
    </source>
</evidence>
<dbReference type="SUPFAM" id="SSF63501">
    <property type="entry name" value="Frizzled cysteine-rich domain"/>
    <property type="match status" value="1"/>
</dbReference>
<gene>
    <name evidence="14" type="ORF">MELIAE_LOCUS13133</name>
</gene>
<dbReference type="Gene3D" id="1.20.1070.10">
    <property type="entry name" value="Rhodopsin 7-helix transmembrane proteins"/>
    <property type="match status" value="1"/>
</dbReference>
<evidence type="ECO:0000313" key="14">
    <source>
        <dbReference type="EMBL" id="CAH0564634.1"/>
    </source>
</evidence>
<keyword evidence="6 10" id="KW-0472">Membrane</keyword>
<feature type="chain" id="PRO_5040178651" description="Frizzled-4" evidence="11">
    <location>
        <begin position="20"/>
        <end position="497"/>
    </location>
</feature>
<proteinExistence type="inferred from homology"/>
<dbReference type="InterPro" id="IPR015526">
    <property type="entry name" value="Frizzled/SFRP"/>
</dbReference>
<comment type="subcellular location">
    <subcellularLocation>
        <location evidence="1">Membrane</location>
        <topology evidence="1">Multi-pass membrane protein</topology>
    </subcellularLocation>
</comment>
<sequence length="497" mass="56328">MKLARVLVVFVCFFGAGRAVLRCEKITIKMCSNLGYNTTLMPNLMGHESQNEANLELHSYEPFLSHACSQHIKLLICSVFVPMCSEHVPRPIQACKSLCENVKADCLSSLEGHGLKWPSELNCSRFPEAPELCMQQPSETILSPNFVNPNDLKYNSTNCPQKTKARGSKCVPICKYKQLFKKDEVVTFEIWIAVWSIICLVFTVIALLTFLIQPKRFRWPARPILYLTACGFVTSTIYLIRWVEGAYTCSGKYSESQLEKPSESLSCVGISLILVFCDIVYSLWWCVFCFVWFLSAAKEWSTEAIEKISTRLHTSVWICSALPMLYILISNNIHVNAISGFCEIKNMSLIMFQLIFMVISAFLTVLTALALKNVRTTLMEAGRSPFKLEILFYRLLIISVGISLPHICYLLCQFYDTYNVALVKLVLRTVSIIFSTLWVYSPKTFRTWNDLICSAFKSKPETGVITEKPKKKTLLKALIPKIFKNGGIPHLGPVTKV</sequence>
<evidence type="ECO:0000259" key="12">
    <source>
        <dbReference type="PROSITE" id="PS50038"/>
    </source>
</evidence>
<evidence type="ECO:0000256" key="2">
    <source>
        <dbReference type="ARBA" id="ARBA00008077"/>
    </source>
</evidence>
<feature type="disulfide bond" evidence="9">
    <location>
        <begin position="23"/>
        <end position="84"/>
    </location>
</feature>
<dbReference type="SMART" id="SM00063">
    <property type="entry name" value="FRI"/>
    <property type="match status" value="1"/>
</dbReference>
<feature type="transmembrane region" description="Helical" evidence="10">
    <location>
        <begin position="190"/>
        <end position="212"/>
    </location>
</feature>
<feature type="transmembrane region" description="Helical" evidence="10">
    <location>
        <begin position="263"/>
        <end position="296"/>
    </location>
</feature>
<dbReference type="GO" id="GO:0017147">
    <property type="term" value="F:Wnt-protein binding"/>
    <property type="evidence" value="ECO:0007669"/>
    <property type="project" value="TreeGrafter"/>
</dbReference>
<accession>A0A9P0BJL4</accession>
<dbReference type="InterPro" id="IPR036790">
    <property type="entry name" value="Frizzled_dom_sf"/>
</dbReference>
<dbReference type="PROSITE" id="PS50038">
    <property type="entry name" value="FZ"/>
    <property type="match status" value="1"/>
</dbReference>
<keyword evidence="11" id="KW-0732">Signal</keyword>
<comment type="caution">
    <text evidence="9">Lacks conserved residue(s) required for the propagation of feature annotation.</text>
</comment>
<keyword evidence="3" id="KW-0217">Developmental protein</keyword>
<dbReference type="InterPro" id="IPR017981">
    <property type="entry name" value="GPCR_2-like_7TM"/>
</dbReference>